<feature type="active site" description="Proton acceptor" evidence="7">
    <location>
        <position position="48"/>
    </location>
</feature>
<dbReference type="GO" id="GO:0009002">
    <property type="term" value="F:serine-type D-Ala-D-Ala carboxypeptidase activity"/>
    <property type="evidence" value="ECO:0007669"/>
    <property type="project" value="InterPro"/>
</dbReference>
<dbReference type="Pfam" id="PF00768">
    <property type="entry name" value="Peptidase_S11"/>
    <property type="match status" value="1"/>
</dbReference>
<keyword evidence="6" id="KW-0961">Cell wall biogenesis/degradation</keyword>
<dbReference type="InterPro" id="IPR012338">
    <property type="entry name" value="Beta-lactam/transpept-like"/>
</dbReference>
<dbReference type="GO" id="GO:0008360">
    <property type="term" value="P:regulation of cell shape"/>
    <property type="evidence" value="ECO:0007669"/>
    <property type="project" value="UniProtKB-KW"/>
</dbReference>
<proteinExistence type="inferred from homology"/>
<feature type="chain" id="PRO_5020487288" evidence="10">
    <location>
        <begin position="19"/>
        <end position="355"/>
    </location>
</feature>
<dbReference type="EMBL" id="SMSI01000003">
    <property type="protein sequence ID" value="TDH35215.1"/>
    <property type="molecule type" value="Genomic_DNA"/>
</dbReference>
<dbReference type="InterPro" id="IPR018044">
    <property type="entry name" value="Peptidase_S11"/>
</dbReference>
<protein>
    <submittedName>
        <fullName evidence="12">D-alanyl-D-alanine carboxypeptidase</fullName>
    </submittedName>
</protein>
<dbReference type="InterPro" id="IPR001967">
    <property type="entry name" value="Peptidase_S11_N"/>
</dbReference>
<evidence type="ECO:0000313" key="13">
    <source>
        <dbReference type="Proteomes" id="UP000295131"/>
    </source>
</evidence>
<evidence type="ECO:0000256" key="8">
    <source>
        <dbReference type="PIRSR" id="PIRSR618044-2"/>
    </source>
</evidence>
<keyword evidence="13" id="KW-1185">Reference proteome</keyword>
<dbReference type="PRINTS" id="PR00725">
    <property type="entry name" value="DADACBPTASE1"/>
</dbReference>
<dbReference type="OrthoDB" id="9795979at2"/>
<evidence type="ECO:0000256" key="6">
    <source>
        <dbReference type="ARBA" id="ARBA00023316"/>
    </source>
</evidence>
<gene>
    <name evidence="12" type="ORF">E2A64_13725</name>
</gene>
<evidence type="ECO:0000259" key="11">
    <source>
        <dbReference type="Pfam" id="PF00768"/>
    </source>
</evidence>
<evidence type="ECO:0000256" key="1">
    <source>
        <dbReference type="ARBA" id="ARBA00007164"/>
    </source>
</evidence>
<dbReference type="AlphaFoldDB" id="A0A4R5PIZ4"/>
<feature type="domain" description="Peptidase S11 D-alanyl-D-alanine carboxypeptidase A N-terminal" evidence="11">
    <location>
        <begin position="14"/>
        <end position="237"/>
    </location>
</feature>
<keyword evidence="4" id="KW-0133">Cell shape</keyword>
<keyword evidence="12" id="KW-0121">Carboxypeptidase</keyword>
<evidence type="ECO:0000256" key="3">
    <source>
        <dbReference type="ARBA" id="ARBA00022801"/>
    </source>
</evidence>
<dbReference type="Proteomes" id="UP000295131">
    <property type="component" value="Unassembled WGS sequence"/>
</dbReference>
<sequence length="355" mass="38201">MGPLALALCLLSPAAARAMPSIAVDVASGRVIEHHEAFQRWYPASLTKLMTIYVTFRALRAGKLQLDDDVVMTPEAAAEPASKMYFKPGQRFPLDSALKYLMVKSANDIAVAIAQKVGGSQEHFVAMMNAEAQRIGMISSRFINPNGLPGEGQYTSARDMALLAVTLRREFPEYASYFSLEGFSVGSRSYENFNALIGRFAGADGMKTGYICASGYNQVSSATVNGRTVVSVILGAQSLVDRADESARLLNEALHTPAGGETLLTLQPYGADRDQVRDVSAEICSTEARKARQGERDQDGKLVFHSAYIKERSREPNYVPAPVGEPIGNGPASAAEAAILLGTSYIPLPNFRPAS</sequence>
<keyword evidence="12" id="KW-0645">Protease</keyword>
<dbReference type="Gene3D" id="3.40.710.10">
    <property type="entry name" value="DD-peptidase/beta-lactamase superfamily"/>
    <property type="match status" value="1"/>
</dbReference>
<feature type="active site" description="Acyl-ester intermediate" evidence="7">
    <location>
        <position position="45"/>
    </location>
</feature>
<dbReference type="SUPFAM" id="SSF56601">
    <property type="entry name" value="beta-lactamase/transpeptidase-like"/>
    <property type="match status" value="1"/>
</dbReference>
<dbReference type="PANTHER" id="PTHR21581">
    <property type="entry name" value="D-ALANYL-D-ALANINE CARBOXYPEPTIDASE"/>
    <property type="match status" value="1"/>
</dbReference>
<comment type="caution">
    <text evidence="12">The sequence shown here is derived from an EMBL/GenBank/DDBJ whole genome shotgun (WGS) entry which is preliminary data.</text>
</comment>
<evidence type="ECO:0000256" key="7">
    <source>
        <dbReference type="PIRSR" id="PIRSR618044-1"/>
    </source>
</evidence>
<dbReference type="RefSeq" id="WP_133285499.1">
    <property type="nucleotide sequence ID" value="NZ_SMSI01000003.1"/>
</dbReference>
<organism evidence="12 13">
    <name type="scientific">Pseudohoeflea suaedae</name>
    <dbReference type="NCBI Taxonomy" id="877384"/>
    <lineage>
        <taxon>Bacteria</taxon>
        <taxon>Pseudomonadati</taxon>
        <taxon>Pseudomonadota</taxon>
        <taxon>Alphaproteobacteria</taxon>
        <taxon>Hyphomicrobiales</taxon>
        <taxon>Rhizobiaceae</taxon>
        <taxon>Pseudohoeflea</taxon>
    </lineage>
</organism>
<evidence type="ECO:0000313" key="12">
    <source>
        <dbReference type="EMBL" id="TDH35215.1"/>
    </source>
</evidence>
<comment type="similarity">
    <text evidence="1 9">Belongs to the peptidase S11 family.</text>
</comment>
<dbReference type="GO" id="GO:0071555">
    <property type="term" value="P:cell wall organization"/>
    <property type="evidence" value="ECO:0007669"/>
    <property type="project" value="UniProtKB-KW"/>
</dbReference>
<dbReference type="GO" id="GO:0009252">
    <property type="term" value="P:peptidoglycan biosynthetic process"/>
    <property type="evidence" value="ECO:0007669"/>
    <property type="project" value="UniProtKB-KW"/>
</dbReference>
<evidence type="ECO:0000256" key="10">
    <source>
        <dbReference type="SAM" id="SignalP"/>
    </source>
</evidence>
<feature type="binding site" evidence="8">
    <location>
        <position position="207"/>
    </location>
    <ligand>
        <name>substrate</name>
    </ligand>
</feature>
<accession>A0A4R5PIZ4</accession>
<dbReference type="GO" id="GO:0006508">
    <property type="term" value="P:proteolysis"/>
    <property type="evidence" value="ECO:0007669"/>
    <property type="project" value="InterPro"/>
</dbReference>
<feature type="active site" evidence="7">
    <location>
        <position position="105"/>
    </location>
</feature>
<keyword evidence="3" id="KW-0378">Hydrolase</keyword>
<evidence type="ECO:0000256" key="2">
    <source>
        <dbReference type="ARBA" id="ARBA00022729"/>
    </source>
</evidence>
<dbReference type="PANTHER" id="PTHR21581:SF6">
    <property type="entry name" value="TRAFFICKING PROTEIN PARTICLE COMPLEX SUBUNIT 12"/>
    <property type="match status" value="1"/>
</dbReference>
<reference evidence="12 13" key="1">
    <citation type="journal article" date="2013" name="Int. J. Syst. Evol. Microbiol.">
        <title>Hoeflea suaedae sp. nov., an endophytic bacterium isolated from the root of the halophyte Suaeda maritima.</title>
        <authorList>
            <person name="Chung E.J."/>
            <person name="Park J.A."/>
            <person name="Pramanik P."/>
            <person name="Bibi F."/>
            <person name="Jeon C.O."/>
            <person name="Chung Y.R."/>
        </authorList>
    </citation>
    <scope>NUCLEOTIDE SEQUENCE [LARGE SCALE GENOMIC DNA]</scope>
    <source>
        <strain evidence="12 13">YC6898</strain>
    </source>
</reference>
<name>A0A4R5PIZ4_9HYPH</name>
<evidence type="ECO:0000256" key="5">
    <source>
        <dbReference type="ARBA" id="ARBA00022984"/>
    </source>
</evidence>
<evidence type="ECO:0000256" key="4">
    <source>
        <dbReference type="ARBA" id="ARBA00022960"/>
    </source>
</evidence>
<feature type="signal peptide" evidence="10">
    <location>
        <begin position="1"/>
        <end position="18"/>
    </location>
</feature>
<keyword evidence="5" id="KW-0573">Peptidoglycan synthesis</keyword>
<keyword evidence="2 10" id="KW-0732">Signal</keyword>
<evidence type="ECO:0000256" key="9">
    <source>
        <dbReference type="RuleBase" id="RU004016"/>
    </source>
</evidence>